<sequence>MTPLPVFEWRGAIDNAALNALHAEGFGQPPAGTDWRARLHRHSLGWVCARTDGRLTGFVNVAWDGGAHAFLLDTVVARERRGSGVGAGLVATAVRGARAAGCEWLHVDFAAELRPFYLGACGFRATEAGLIAL</sequence>
<dbReference type="Gene3D" id="3.40.630.30">
    <property type="match status" value="1"/>
</dbReference>
<proteinExistence type="predicted"/>
<protein>
    <submittedName>
        <fullName evidence="2">GNAT family N-acetyltransferase</fullName>
    </submittedName>
</protein>
<dbReference type="PROSITE" id="PS51186">
    <property type="entry name" value="GNAT"/>
    <property type="match status" value="1"/>
</dbReference>
<dbReference type="Pfam" id="PF00583">
    <property type="entry name" value="Acetyltransf_1"/>
    <property type="match status" value="1"/>
</dbReference>
<gene>
    <name evidence="2" type="ORF">GCU69_16250</name>
</gene>
<dbReference type="SUPFAM" id="SSF55729">
    <property type="entry name" value="Acyl-CoA N-acyltransferases (Nat)"/>
    <property type="match status" value="1"/>
</dbReference>
<dbReference type="CDD" id="cd04301">
    <property type="entry name" value="NAT_SF"/>
    <property type="match status" value="1"/>
</dbReference>
<dbReference type="InterPro" id="IPR000182">
    <property type="entry name" value="GNAT_dom"/>
</dbReference>
<feature type="domain" description="N-acetyltransferase" evidence="1">
    <location>
        <begin position="1"/>
        <end position="133"/>
    </location>
</feature>
<evidence type="ECO:0000259" key="1">
    <source>
        <dbReference type="PROSITE" id="PS51186"/>
    </source>
</evidence>
<reference evidence="2 3" key="1">
    <citation type="submission" date="2019-10" db="EMBL/GenBank/DDBJ databases">
        <title>Streptomyces tenebrisbrunneis sp.nov., an endogenous actinomycete isolated from of Lycium ruthenicum.</title>
        <authorList>
            <person name="Ma L."/>
        </authorList>
    </citation>
    <scope>NUCLEOTIDE SEQUENCE [LARGE SCALE GENOMIC DNA]</scope>
    <source>
        <strain evidence="2 3">TRM 66187</strain>
    </source>
</reference>
<name>A0ABQ7FHL1_9ACTN</name>
<comment type="caution">
    <text evidence="2">The sequence shown here is derived from an EMBL/GenBank/DDBJ whole genome shotgun (WGS) entry which is preliminary data.</text>
</comment>
<keyword evidence="3" id="KW-1185">Reference proteome</keyword>
<accession>A0ABQ7FHL1</accession>
<evidence type="ECO:0000313" key="3">
    <source>
        <dbReference type="Proteomes" id="UP000621266"/>
    </source>
</evidence>
<evidence type="ECO:0000313" key="2">
    <source>
        <dbReference type="EMBL" id="KAF4408063.1"/>
    </source>
</evidence>
<dbReference type="RefSeq" id="WP_156206429.1">
    <property type="nucleotide sequence ID" value="NZ_WHPN01000292.1"/>
</dbReference>
<organism evidence="2 3">
    <name type="scientific">Streptomyces lycii</name>
    <dbReference type="NCBI Taxonomy" id="2654337"/>
    <lineage>
        <taxon>Bacteria</taxon>
        <taxon>Bacillati</taxon>
        <taxon>Actinomycetota</taxon>
        <taxon>Actinomycetes</taxon>
        <taxon>Kitasatosporales</taxon>
        <taxon>Streptomycetaceae</taxon>
        <taxon>Streptomyces</taxon>
    </lineage>
</organism>
<dbReference type="InterPro" id="IPR016181">
    <property type="entry name" value="Acyl_CoA_acyltransferase"/>
</dbReference>
<dbReference type="EMBL" id="WHPN01000292">
    <property type="protein sequence ID" value="KAF4408063.1"/>
    <property type="molecule type" value="Genomic_DNA"/>
</dbReference>
<dbReference type="Proteomes" id="UP000621266">
    <property type="component" value="Unassembled WGS sequence"/>
</dbReference>